<dbReference type="Proteomes" id="UP001196413">
    <property type="component" value="Unassembled WGS sequence"/>
</dbReference>
<accession>A0AAD5WG51</accession>
<evidence type="ECO:0000313" key="1">
    <source>
        <dbReference type="EMBL" id="KAJ1369064.1"/>
    </source>
</evidence>
<gene>
    <name evidence="1" type="ORF">KIN20_030446</name>
</gene>
<evidence type="ECO:0000313" key="2">
    <source>
        <dbReference type="Proteomes" id="UP001196413"/>
    </source>
</evidence>
<proteinExistence type="predicted"/>
<protein>
    <submittedName>
        <fullName evidence="1">Uncharacterized protein</fullName>
    </submittedName>
</protein>
<reference evidence="1" key="1">
    <citation type="submission" date="2021-06" db="EMBL/GenBank/DDBJ databases">
        <title>Parelaphostrongylus tenuis whole genome reference sequence.</title>
        <authorList>
            <person name="Garwood T.J."/>
            <person name="Larsen P.A."/>
            <person name="Fountain-Jones N.M."/>
            <person name="Garbe J.R."/>
            <person name="Macchietto M.G."/>
            <person name="Kania S.A."/>
            <person name="Gerhold R.W."/>
            <person name="Richards J.E."/>
            <person name="Wolf T.M."/>
        </authorList>
    </citation>
    <scope>NUCLEOTIDE SEQUENCE</scope>
    <source>
        <strain evidence="1">MNPRO001-30</strain>
        <tissue evidence="1">Meninges</tissue>
    </source>
</reference>
<keyword evidence="2" id="KW-1185">Reference proteome</keyword>
<name>A0AAD5WG51_PARTN</name>
<sequence>MFSMRRMFTRRPMVRQMSYLASRFTGRGDVHVVDPLVDLRYLFEDMEKLRRSLEERRSNIDITQVKEKYDVWWDKYQSWKESADQEKKVVSSMRKAMIEEQAGLLSALALPNFVHEVGNTEKPMLKNSHHQQYLSQKGRLHVDEKTGVVHLVGYPVLMENHVKSQLLDMFSYAILVSPSCFVRAAILEGVNVPLDPTYTFQ</sequence>
<dbReference type="AlphaFoldDB" id="A0AAD5WG51"/>
<dbReference type="EMBL" id="JAHQIW010006394">
    <property type="protein sequence ID" value="KAJ1369064.1"/>
    <property type="molecule type" value="Genomic_DNA"/>
</dbReference>
<organism evidence="1 2">
    <name type="scientific">Parelaphostrongylus tenuis</name>
    <name type="common">Meningeal worm</name>
    <dbReference type="NCBI Taxonomy" id="148309"/>
    <lineage>
        <taxon>Eukaryota</taxon>
        <taxon>Metazoa</taxon>
        <taxon>Ecdysozoa</taxon>
        <taxon>Nematoda</taxon>
        <taxon>Chromadorea</taxon>
        <taxon>Rhabditida</taxon>
        <taxon>Rhabditina</taxon>
        <taxon>Rhabditomorpha</taxon>
        <taxon>Strongyloidea</taxon>
        <taxon>Metastrongylidae</taxon>
        <taxon>Parelaphostrongylus</taxon>
    </lineage>
</organism>
<comment type="caution">
    <text evidence="1">The sequence shown here is derived from an EMBL/GenBank/DDBJ whole genome shotgun (WGS) entry which is preliminary data.</text>
</comment>